<dbReference type="EMBL" id="CAWUPB010000994">
    <property type="protein sequence ID" value="CAK7335704.1"/>
    <property type="molecule type" value="Genomic_DNA"/>
</dbReference>
<organism evidence="1 2">
    <name type="scientific">Dovyalis caffra</name>
    <dbReference type="NCBI Taxonomy" id="77055"/>
    <lineage>
        <taxon>Eukaryota</taxon>
        <taxon>Viridiplantae</taxon>
        <taxon>Streptophyta</taxon>
        <taxon>Embryophyta</taxon>
        <taxon>Tracheophyta</taxon>
        <taxon>Spermatophyta</taxon>
        <taxon>Magnoliopsida</taxon>
        <taxon>eudicotyledons</taxon>
        <taxon>Gunneridae</taxon>
        <taxon>Pentapetalae</taxon>
        <taxon>rosids</taxon>
        <taxon>fabids</taxon>
        <taxon>Malpighiales</taxon>
        <taxon>Salicaceae</taxon>
        <taxon>Flacourtieae</taxon>
        <taxon>Dovyalis</taxon>
    </lineage>
</organism>
<comment type="caution">
    <text evidence="1">The sequence shown here is derived from an EMBL/GenBank/DDBJ whole genome shotgun (WGS) entry which is preliminary data.</text>
</comment>
<proteinExistence type="predicted"/>
<evidence type="ECO:0000313" key="1">
    <source>
        <dbReference type="EMBL" id="CAK7335704.1"/>
    </source>
</evidence>
<dbReference type="Proteomes" id="UP001314170">
    <property type="component" value="Unassembled WGS sequence"/>
</dbReference>
<protein>
    <submittedName>
        <fullName evidence="1">Uncharacterized protein</fullName>
    </submittedName>
</protein>
<accession>A0AAV1RGH4</accession>
<dbReference type="AlphaFoldDB" id="A0AAV1RGH4"/>
<evidence type="ECO:0000313" key="2">
    <source>
        <dbReference type="Proteomes" id="UP001314170"/>
    </source>
</evidence>
<sequence>MDSCLGKRDNKENAKVNIEKESIEVATLNHELNNSYNVYEKEKFLGLGGFFRVSCCGFPFHEALLGLLV</sequence>
<keyword evidence="2" id="KW-1185">Reference proteome</keyword>
<reference evidence="1 2" key="1">
    <citation type="submission" date="2024-01" db="EMBL/GenBank/DDBJ databases">
        <authorList>
            <person name="Waweru B."/>
        </authorList>
    </citation>
    <scope>NUCLEOTIDE SEQUENCE [LARGE SCALE GENOMIC DNA]</scope>
</reference>
<name>A0AAV1RGH4_9ROSI</name>
<gene>
    <name evidence="1" type="ORF">DCAF_LOCUS10705</name>
</gene>